<accession>A0A024GKD8</accession>
<dbReference type="InParanoid" id="A0A024GKD8"/>
<keyword evidence="2" id="KW-1185">Reference proteome</keyword>
<sequence length="158" mass="18359">MSIQIALRLDQIALRPFDETQDSDMHQLRLFGIRLQSLKTLGLLFVSALYRVHSSVSTTTTDVIFRDQHFVKAMLDGDKRTQIVIKSESRTAVIITGNALQTNLFNLRALNLFLDNADRMIRFLMQVYANFRRYALRNIAFYWILIFQKRKTVIPGCT</sequence>
<dbReference type="Proteomes" id="UP000053237">
    <property type="component" value="Unassembled WGS sequence"/>
</dbReference>
<reference evidence="1 2" key="1">
    <citation type="submission" date="2012-05" db="EMBL/GenBank/DDBJ databases">
        <title>Recombination and specialization in a pathogen metapopulation.</title>
        <authorList>
            <person name="Gardiner A."/>
            <person name="Kemen E."/>
            <person name="Schultz-Larsen T."/>
            <person name="MacLean D."/>
            <person name="Van Oosterhout C."/>
            <person name="Jones J.D.G."/>
        </authorList>
    </citation>
    <scope>NUCLEOTIDE SEQUENCE [LARGE SCALE GENOMIC DNA]</scope>
    <source>
        <strain evidence="1 2">Ac Nc2</strain>
    </source>
</reference>
<proteinExistence type="predicted"/>
<evidence type="ECO:0000313" key="2">
    <source>
        <dbReference type="Proteomes" id="UP000053237"/>
    </source>
</evidence>
<organism evidence="1 2">
    <name type="scientific">Albugo candida</name>
    <dbReference type="NCBI Taxonomy" id="65357"/>
    <lineage>
        <taxon>Eukaryota</taxon>
        <taxon>Sar</taxon>
        <taxon>Stramenopiles</taxon>
        <taxon>Oomycota</taxon>
        <taxon>Peronosporomycetes</taxon>
        <taxon>Albuginales</taxon>
        <taxon>Albuginaceae</taxon>
        <taxon>Albugo</taxon>
    </lineage>
</organism>
<comment type="caution">
    <text evidence="1">The sequence shown here is derived from an EMBL/GenBank/DDBJ whole genome shotgun (WGS) entry which is preliminary data.</text>
</comment>
<dbReference type="AlphaFoldDB" id="A0A024GKD8"/>
<gene>
    <name evidence="1" type="ORF">BN9_079190</name>
</gene>
<evidence type="ECO:0000313" key="1">
    <source>
        <dbReference type="EMBL" id="CCI46964.1"/>
    </source>
</evidence>
<dbReference type="EMBL" id="CAIX01000145">
    <property type="protein sequence ID" value="CCI46964.1"/>
    <property type="molecule type" value="Genomic_DNA"/>
</dbReference>
<protein>
    <submittedName>
        <fullName evidence="1">Uncharacterized protein</fullName>
    </submittedName>
</protein>
<name>A0A024GKD8_9STRA</name>